<dbReference type="EMBL" id="BAAAQM010000061">
    <property type="protein sequence ID" value="GAA1997990.1"/>
    <property type="molecule type" value="Genomic_DNA"/>
</dbReference>
<evidence type="ECO:0000313" key="1">
    <source>
        <dbReference type="EMBL" id="GAA1997990.1"/>
    </source>
</evidence>
<gene>
    <name evidence="1" type="ORF">GCM10009838_74100</name>
</gene>
<accession>A0ABP5EJJ1</accession>
<reference evidence="2" key="1">
    <citation type="journal article" date="2019" name="Int. J. Syst. Evol. Microbiol.">
        <title>The Global Catalogue of Microorganisms (GCM) 10K type strain sequencing project: providing services to taxonomists for standard genome sequencing and annotation.</title>
        <authorList>
            <consortium name="The Broad Institute Genomics Platform"/>
            <consortium name="The Broad Institute Genome Sequencing Center for Infectious Disease"/>
            <person name="Wu L."/>
            <person name="Ma J."/>
        </authorList>
    </citation>
    <scope>NUCLEOTIDE SEQUENCE [LARGE SCALE GENOMIC DNA]</scope>
    <source>
        <strain evidence="2">JCM 16013</strain>
    </source>
</reference>
<protein>
    <submittedName>
        <fullName evidence="1">Uncharacterized protein</fullName>
    </submittedName>
</protein>
<keyword evidence="2" id="KW-1185">Reference proteome</keyword>
<sequence>MVAIHPFRGAAGVWFGTRRAAVRAKLGRPTLSYRGLAWMDQLSDRYADKGIVFGYADAGTVDHIELSAPAHAEVDGVSLRDASSSTVLARLARIGLEVREVHGLWEVPVWGIALFVQGGRIGERPFDAVTAFAHGPAAEPSFFGTPTAKPAIATEIDPRGFGPVRLGMRRGNVRALLGEGMATALPGRDSVDLHFTANVAVTYDPADTARRICAMAEGVTVAGVGGAASVGRSYADCVEGLSRAGVRFEEREAEILLPDSGIRLRTSRAGDLSSPVSSVVVQRSPAF</sequence>
<name>A0ABP5EJJ1_9ACTN</name>
<comment type="caution">
    <text evidence="1">The sequence shown here is derived from an EMBL/GenBank/DDBJ whole genome shotgun (WGS) entry which is preliminary data.</text>
</comment>
<dbReference type="Proteomes" id="UP001499854">
    <property type="component" value="Unassembled WGS sequence"/>
</dbReference>
<proteinExistence type="predicted"/>
<evidence type="ECO:0000313" key="2">
    <source>
        <dbReference type="Proteomes" id="UP001499854"/>
    </source>
</evidence>
<organism evidence="1 2">
    <name type="scientific">Catenulispora subtropica</name>
    <dbReference type="NCBI Taxonomy" id="450798"/>
    <lineage>
        <taxon>Bacteria</taxon>
        <taxon>Bacillati</taxon>
        <taxon>Actinomycetota</taxon>
        <taxon>Actinomycetes</taxon>
        <taxon>Catenulisporales</taxon>
        <taxon>Catenulisporaceae</taxon>
        <taxon>Catenulispora</taxon>
    </lineage>
</organism>